<evidence type="ECO:0000259" key="13">
    <source>
        <dbReference type="PROSITE" id="PS51126"/>
    </source>
</evidence>
<feature type="domain" description="Dilute" evidence="13">
    <location>
        <begin position="1619"/>
        <end position="1922"/>
    </location>
</feature>
<name>A0A3B6EH71_WHEAT</name>
<feature type="coiled-coil region" evidence="11">
    <location>
        <begin position="1297"/>
        <end position="1387"/>
    </location>
</feature>
<dbReference type="FunFam" id="1.20.5.190:FF:000001">
    <property type="entry name" value="unconventional myosin-Va"/>
    <property type="match status" value="1"/>
</dbReference>
<dbReference type="PANTHER" id="PTHR13140">
    <property type="entry name" value="MYOSIN"/>
    <property type="match status" value="1"/>
</dbReference>
<sequence length="1979" mass="224804">MTRLSYLHEPGVLDNLAVRYAKNIIYTYTGNILIAINPFQRLPNLVDVQTMEKYKGANLGDLDPHVFAIADVSYRQMMNEGKSNSILVSGESGAGKTETTKLLMRYLAFLGGRSGTGGRTVEQQVLESNPVLEAFGNAKTVRNNNSSRFGKFVELQFDKSGKISGAAIRTYLLERSRVCQTSSPERNYHCFYFLCSAPSEDIKKYKLGDPSSFHYLNQSSCIRVDGINDAEEYLATRNAMDMVGITEEEQEAIFRVVAAVLHLGNISFAKGTEADSSVIKDAKSRFHLNTAGELLMCDCEKLENALIKREINTPEGVITTTVGPNSATVSRDGFAKQIYSRLFDWLVNRINASIGQDPSSDKLIGVLDIYGFESFKTNSFEQLCINFTNEKLQQHFNQEEYTREQINWSYIEFVDNQDVLDLIEKKPGGIIALLDEACMFPKSTHETLSQKLYEKFKNHKRFAKPKLSRTAFTIQHYAGDVIYQSDHFLDKNKDYVVAEHQELLNASRCSFVSVLFPPAPEENTKSSKSSSIATRFKMQLHELMETLSSTEPHYIRCVKPNSVLKPAIFENTNVLQQLRCSGVLEAIRISCAGYPTRKLFHDFLHRFRILAPEILKEKNDDKTTCQKVLDKIGLEGYQIGRTKVFLRAGQMAELDARRTEVRNTAARGVQSQLRTHVAREQFLILRNASVCLQSFVRARLACKLHGFLRQQAAALKIQKNIRRYFARRTYSQLCLSAITLQTGLRTMAARNEFNSRNQNKASIHIQSRWRRHRDNLSYIKLKRAALTYQCAWRGRVARRELRQLKMAARDTQALKVAKEKLEERVEELMSRLSLEKKLRTDLEKSKATEISKLQSALHDMEQRVEEAAAMKENESAKKAVEEALAQEREKISSLTSEIEGLKVLLVAEREENDVTKKAHSNAQERNEELNRKVQDADEMIKQLNDIVKRLEETVREGEALLLTEKQQNEEASAALAESHLRDQAFAIKIEEAEKQITLLQENVERFEYSMADLQSSLTIEKQQHEASVVELAEAQVKIEELLREVGDADEKSTLLQTTVQRLEERLTENDTLSTTERQESEATKKLLNEVQSKNEELLKKLEDSGKNIVHYQDTTQRLEESVAAVEISLKAERQQNDVVMKQLADAQVEIVELQRNLEGADKRNSLLQDSLQRLEEDGTAKDVLLLTEKQAHEATRKTLVEAQERNEELLKKIHDDDKNILQLQFTIQRLEENKATKENLLLREREQNDATTKAQIESQERSEELLKKFVDVDRKIDLLQDSIERLGESSTTKDALLLSERQEKDAMKKELAEAGERNGELLMKIEDTNEKIEHLQNTIIKLEEDIAAKDVSLEAARQENDSIRKSLTEAQERNEELLRKISDNEYRIHLLQDTVQKIQVDAISRLSSFVMEKQDSDVAKRALTEAQERNEDLLKRNEDLLNRNDDLIKKIEESGKVITHLQESLQRIEGKAANLEAENHVLRQQATATPPSTAKSPPSRSKITRIHRSPENGHVLNGELRQAEMRPSAGMSEATPPVGNAPNSSNQKDFEHGEKLQRVLNQKHQSPQPQQPQDDQQWLLTCIPQYLGFSGSKPVATLLIYQCLLHWRSFEAMKTGVFDRILHAINSAIEAEHDVRTLAYWLSNLSALTVLLQRSFKTTRTALSTPQRRRFSSERTFHTSQTSNAGLAYLGGQSVVGATGLPQVEAKYPALLFKQQLVDLIEKVYGMISDSVKKELNPLLELCIQDPRTSHSNLAKSNTNGLGQQNQLAHWLSIVKVLANYLDVLKANHVPSILVHKLFVQIFSLIDVQLFNRLLLRRECCSFSNGEYVKAGLAELKHWSDNATREFAGSAWEALKHIRQAVDFLVISLKPMRTLREIRADVCQALSIQQLERIVGMYLDDVNGSNTISAEFASSLKAAAREEANTVTTFSILLDDDSSIPFSLDDITKTMPTIEMADDDLLPFVRENPGFAFLLQRGE</sequence>
<keyword evidence="8 10" id="KW-0505">Motor protein</keyword>
<dbReference type="Pfam" id="PF00063">
    <property type="entry name" value="Myosin_head"/>
    <property type="match status" value="1"/>
</dbReference>
<dbReference type="SMART" id="SM00015">
    <property type="entry name" value="IQ"/>
    <property type="match status" value="5"/>
</dbReference>
<reference evidence="15" key="1">
    <citation type="submission" date="2018-08" db="EMBL/GenBank/DDBJ databases">
        <authorList>
            <person name="Rossello M."/>
        </authorList>
    </citation>
    <scope>NUCLEOTIDE SEQUENCE [LARGE SCALE GENOMIC DNA]</scope>
    <source>
        <strain evidence="15">cv. Chinese Spring</strain>
    </source>
</reference>
<dbReference type="InterPro" id="IPR000048">
    <property type="entry name" value="IQ_motif_EF-hand-BS"/>
</dbReference>
<dbReference type="GO" id="GO:0030048">
    <property type="term" value="P:actin filament-based movement"/>
    <property type="evidence" value="ECO:0007669"/>
    <property type="project" value="UniProtKB-ARBA"/>
</dbReference>
<evidence type="ECO:0000256" key="6">
    <source>
        <dbReference type="ARBA" id="ARBA00023054"/>
    </source>
</evidence>
<feature type="region of interest" description="Actin-binding" evidence="10">
    <location>
        <begin position="540"/>
        <end position="562"/>
    </location>
</feature>
<feature type="coiled-coil region" evidence="11">
    <location>
        <begin position="1080"/>
        <end position="1247"/>
    </location>
</feature>
<dbReference type="GO" id="GO:0003779">
    <property type="term" value="F:actin binding"/>
    <property type="evidence" value="ECO:0007669"/>
    <property type="project" value="UniProtKB-KW"/>
</dbReference>
<feature type="coiled-coil region" evidence="11">
    <location>
        <begin position="804"/>
        <end position="1051"/>
    </location>
</feature>
<dbReference type="GO" id="GO:0003774">
    <property type="term" value="F:cytoskeletal motor activity"/>
    <property type="evidence" value="ECO:0007669"/>
    <property type="project" value="UniProtKB-UniRule"/>
</dbReference>
<dbReference type="GO" id="GO:0016459">
    <property type="term" value="C:myosin complex"/>
    <property type="evidence" value="ECO:0007669"/>
    <property type="project" value="UniProtKB-KW"/>
</dbReference>
<evidence type="ECO:0000256" key="11">
    <source>
        <dbReference type="SAM" id="Coils"/>
    </source>
</evidence>
<dbReference type="Proteomes" id="UP000019116">
    <property type="component" value="Chromosome 3A"/>
</dbReference>
<dbReference type="EnsemblPlants" id="TraesCS3A02G248800.8">
    <property type="protein sequence ID" value="TraesCS3A02G248800.8"/>
    <property type="gene ID" value="TraesCS3A02G248800"/>
</dbReference>
<keyword evidence="16" id="KW-1185">Reference proteome</keyword>
<feature type="binding site" evidence="10">
    <location>
        <begin position="90"/>
        <end position="97"/>
    </location>
    <ligand>
        <name>ATP</name>
        <dbReference type="ChEBI" id="CHEBI:30616"/>
    </ligand>
</feature>
<organism evidence="15">
    <name type="scientific">Triticum aestivum</name>
    <name type="common">Wheat</name>
    <dbReference type="NCBI Taxonomy" id="4565"/>
    <lineage>
        <taxon>Eukaryota</taxon>
        <taxon>Viridiplantae</taxon>
        <taxon>Streptophyta</taxon>
        <taxon>Embryophyta</taxon>
        <taxon>Tracheophyta</taxon>
        <taxon>Spermatophyta</taxon>
        <taxon>Magnoliopsida</taxon>
        <taxon>Liliopsida</taxon>
        <taxon>Poales</taxon>
        <taxon>Poaceae</taxon>
        <taxon>BOP clade</taxon>
        <taxon>Pooideae</taxon>
        <taxon>Triticodae</taxon>
        <taxon>Triticeae</taxon>
        <taxon>Triticinae</taxon>
        <taxon>Triticum</taxon>
    </lineage>
</organism>
<dbReference type="PRINTS" id="PR00193">
    <property type="entry name" value="MYOSINHEAVY"/>
</dbReference>
<protein>
    <recommendedName>
        <fullName evidence="17">Myosin motor domain-containing protein</fullName>
    </recommendedName>
</protein>
<keyword evidence="9 10" id="KW-0009">Actin-binding</keyword>
<evidence type="ECO:0000256" key="10">
    <source>
        <dbReference type="PROSITE-ProRule" id="PRU00782"/>
    </source>
</evidence>
<dbReference type="PROSITE" id="PS51456">
    <property type="entry name" value="MYOSIN_MOTOR"/>
    <property type="match status" value="1"/>
</dbReference>
<evidence type="ECO:0000256" key="12">
    <source>
        <dbReference type="SAM" id="MobiDB-lite"/>
    </source>
</evidence>
<keyword evidence="4 10" id="KW-0067">ATP-binding</keyword>
<feature type="compositionally biased region" description="Low complexity" evidence="12">
    <location>
        <begin position="1483"/>
        <end position="1501"/>
    </location>
</feature>
<dbReference type="FunFam" id="1.10.10.820:FF:000001">
    <property type="entry name" value="Myosin heavy chain"/>
    <property type="match status" value="1"/>
</dbReference>
<dbReference type="InterPro" id="IPR036961">
    <property type="entry name" value="Kinesin_motor_dom_sf"/>
</dbReference>
<evidence type="ECO:0000256" key="3">
    <source>
        <dbReference type="ARBA" id="ARBA00022741"/>
    </source>
</evidence>
<dbReference type="PROSITE" id="PS50096">
    <property type="entry name" value="IQ"/>
    <property type="match status" value="3"/>
</dbReference>
<evidence type="ECO:0000256" key="8">
    <source>
        <dbReference type="ARBA" id="ARBA00023175"/>
    </source>
</evidence>
<dbReference type="Gene3D" id="1.20.58.530">
    <property type="match status" value="1"/>
</dbReference>
<proteinExistence type="inferred from homology"/>
<dbReference type="Gramene" id="TraesJUL3A03G01438690.11">
    <property type="protein sequence ID" value="TraesJUL3A03G01438690.11"/>
    <property type="gene ID" value="TraesJUL3A03G01438690"/>
</dbReference>
<dbReference type="PANTHER" id="PTHR13140:SF737">
    <property type="entry name" value="MYOSIN FAMILY PROTEIN WITH DIL DOMAIN"/>
    <property type="match status" value="1"/>
</dbReference>
<dbReference type="SMART" id="SM01132">
    <property type="entry name" value="DIL"/>
    <property type="match status" value="1"/>
</dbReference>
<dbReference type="SMR" id="A0A3B6EH71"/>
<evidence type="ECO:0000313" key="15">
    <source>
        <dbReference type="EnsemblPlants" id="TraesCS3A02G248800.8"/>
    </source>
</evidence>
<dbReference type="Pfam" id="PF01843">
    <property type="entry name" value="DIL"/>
    <property type="match status" value="1"/>
</dbReference>
<dbReference type="Gene3D" id="1.20.120.720">
    <property type="entry name" value="Myosin VI head, motor domain, U50 subdomain"/>
    <property type="match status" value="1"/>
</dbReference>
<dbReference type="Gene3D" id="6.20.240.20">
    <property type="match status" value="1"/>
</dbReference>
<dbReference type="InterPro" id="IPR001609">
    <property type="entry name" value="Myosin_head_motor_dom-like"/>
</dbReference>
<keyword evidence="7 10" id="KW-0518">Myosin</keyword>
<keyword evidence="5" id="KW-0112">Calmodulin-binding</keyword>
<evidence type="ECO:0000256" key="2">
    <source>
        <dbReference type="ARBA" id="ARBA00022737"/>
    </source>
</evidence>
<keyword evidence="2" id="KW-0677">Repeat</keyword>
<dbReference type="Gene3D" id="1.20.5.190">
    <property type="match status" value="3"/>
</dbReference>
<dbReference type="Gramene" id="TraesCS3A03G0639300.9">
    <property type="protein sequence ID" value="TraesCS3A03G0639300.9.CDS"/>
    <property type="gene ID" value="TraesCS3A03G0639300"/>
</dbReference>
<dbReference type="InterPro" id="IPR036018">
    <property type="entry name" value="MYSc_Myo11"/>
</dbReference>
<comment type="similarity">
    <text evidence="1">Belongs to the TRAFAC class myosin-kinesin ATPase superfamily. Myosin family. Plant myosin class XI subfamily.</text>
</comment>
<dbReference type="InterPro" id="IPR002710">
    <property type="entry name" value="Dilute_dom"/>
</dbReference>
<dbReference type="PROSITE" id="PS51126">
    <property type="entry name" value="DILUTE"/>
    <property type="match status" value="1"/>
</dbReference>
<dbReference type="SMART" id="SM00242">
    <property type="entry name" value="MYSc"/>
    <property type="match status" value="1"/>
</dbReference>
<evidence type="ECO:0000259" key="14">
    <source>
        <dbReference type="PROSITE" id="PS51456"/>
    </source>
</evidence>
<dbReference type="CDD" id="cd01384">
    <property type="entry name" value="MYSc_Myo11"/>
    <property type="match status" value="1"/>
</dbReference>
<dbReference type="InterPro" id="IPR027417">
    <property type="entry name" value="P-loop_NTPase"/>
</dbReference>
<dbReference type="Gene3D" id="3.40.850.10">
    <property type="entry name" value="Kinesin motor domain"/>
    <property type="match status" value="1"/>
</dbReference>
<feature type="region of interest" description="Disordered" evidence="12">
    <location>
        <begin position="1483"/>
        <end position="1550"/>
    </location>
</feature>
<evidence type="ECO:0000256" key="5">
    <source>
        <dbReference type="ARBA" id="ARBA00022860"/>
    </source>
</evidence>
<reference evidence="15" key="2">
    <citation type="submission" date="2018-10" db="UniProtKB">
        <authorList>
            <consortium name="EnsemblPlants"/>
        </authorList>
    </citation>
    <scope>IDENTIFICATION</scope>
</reference>
<keyword evidence="3 10" id="KW-0547">Nucleotide-binding</keyword>
<evidence type="ECO:0000313" key="16">
    <source>
        <dbReference type="Proteomes" id="UP000019116"/>
    </source>
</evidence>
<evidence type="ECO:0000256" key="4">
    <source>
        <dbReference type="ARBA" id="ARBA00022840"/>
    </source>
</evidence>
<dbReference type="Gramene" id="TraesCS3A02G248800.8">
    <property type="protein sequence ID" value="TraesCS3A02G248800.8"/>
    <property type="gene ID" value="TraesCS3A02G248800"/>
</dbReference>
<evidence type="ECO:0000256" key="7">
    <source>
        <dbReference type="ARBA" id="ARBA00023123"/>
    </source>
</evidence>
<feature type="domain" description="Myosin motor" evidence="14">
    <location>
        <begin position="1"/>
        <end position="659"/>
    </location>
</feature>
<dbReference type="Pfam" id="PF00612">
    <property type="entry name" value="IQ"/>
    <property type="match status" value="1"/>
</dbReference>
<dbReference type="GO" id="GO:0005524">
    <property type="term" value="F:ATP binding"/>
    <property type="evidence" value="ECO:0007669"/>
    <property type="project" value="UniProtKB-UniRule"/>
</dbReference>
<evidence type="ECO:0000256" key="9">
    <source>
        <dbReference type="ARBA" id="ARBA00023203"/>
    </source>
</evidence>
<dbReference type="Gene3D" id="1.10.10.820">
    <property type="match status" value="1"/>
</dbReference>
<dbReference type="GO" id="GO:0005516">
    <property type="term" value="F:calmodulin binding"/>
    <property type="evidence" value="ECO:0007669"/>
    <property type="project" value="UniProtKB-KW"/>
</dbReference>
<evidence type="ECO:0008006" key="17">
    <source>
        <dbReference type="Google" id="ProtNLM"/>
    </source>
</evidence>
<accession>A0A3B6EH71</accession>
<dbReference type="SUPFAM" id="SSF52540">
    <property type="entry name" value="P-loop containing nucleoside triphosphate hydrolases"/>
    <property type="match status" value="2"/>
</dbReference>
<evidence type="ECO:0000256" key="1">
    <source>
        <dbReference type="ARBA" id="ARBA00008049"/>
    </source>
</evidence>
<keyword evidence="6 11" id="KW-0175">Coiled coil</keyword>
<gene>
    <name evidence="15" type="primary">LOC123061729</name>
</gene>
<dbReference type="OrthoDB" id="621617at2759"/>